<sequence length="51" mass="5226">MYTGDRCPAPVALPSGPLARSGAISTAAAGDSLNNPLKPRIQPLTSDPHNK</sequence>
<comment type="caution">
    <text evidence="2">The sequence shown here is derived from an EMBL/GenBank/DDBJ whole genome shotgun (WGS) entry which is preliminary data.</text>
</comment>
<feature type="region of interest" description="Disordered" evidence="1">
    <location>
        <begin position="27"/>
        <end position="51"/>
    </location>
</feature>
<organism evidence="2 3">
    <name type="scientific">Trichocladium antarcticum</name>
    <dbReference type="NCBI Taxonomy" id="1450529"/>
    <lineage>
        <taxon>Eukaryota</taxon>
        <taxon>Fungi</taxon>
        <taxon>Dikarya</taxon>
        <taxon>Ascomycota</taxon>
        <taxon>Pezizomycotina</taxon>
        <taxon>Sordariomycetes</taxon>
        <taxon>Sordariomycetidae</taxon>
        <taxon>Sordariales</taxon>
        <taxon>Chaetomiaceae</taxon>
        <taxon>Trichocladium</taxon>
    </lineage>
</organism>
<name>A0AAN6UP88_9PEZI</name>
<reference evidence="2" key="1">
    <citation type="journal article" date="2023" name="Mol. Phylogenet. Evol.">
        <title>Genome-scale phylogeny and comparative genomics of the fungal order Sordariales.</title>
        <authorList>
            <person name="Hensen N."/>
            <person name="Bonometti L."/>
            <person name="Westerberg I."/>
            <person name="Brannstrom I.O."/>
            <person name="Guillou S."/>
            <person name="Cros-Aarteil S."/>
            <person name="Calhoun S."/>
            <person name="Haridas S."/>
            <person name="Kuo A."/>
            <person name="Mondo S."/>
            <person name="Pangilinan J."/>
            <person name="Riley R."/>
            <person name="LaButti K."/>
            <person name="Andreopoulos B."/>
            <person name="Lipzen A."/>
            <person name="Chen C."/>
            <person name="Yan M."/>
            <person name="Daum C."/>
            <person name="Ng V."/>
            <person name="Clum A."/>
            <person name="Steindorff A."/>
            <person name="Ohm R.A."/>
            <person name="Martin F."/>
            <person name="Silar P."/>
            <person name="Natvig D.O."/>
            <person name="Lalanne C."/>
            <person name="Gautier V."/>
            <person name="Ament-Velasquez S.L."/>
            <person name="Kruys A."/>
            <person name="Hutchinson M.I."/>
            <person name="Powell A.J."/>
            <person name="Barry K."/>
            <person name="Miller A.N."/>
            <person name="Grigoriev I.V."/>
            <person name="Debuchy R."/>
            <person name="Gladieux P."/>
            <person name="Hiltunen Thoren M."/>
            <person name="Johannesson H."/>
        </authorList>
    </citation>
    <scope>NUCLEOTIDE SEQUENCE</scope>
    <source>
        <strain evidence="2">CBS 123565</strain>
    </source>
</reference>
<dbReference type="Proteomes" id="UP001304895">
    <property type="component" value="Unassembled WGS sequence"/>
</dbReference>
<proteinExistence type="predicted"/>
<gene>
    <name evidence="2" type="ORF">BT67DRAFT_439677</name>
</gene>
<accession>A0AAN6UP88</accession>
<evidence type="ECO:0000256" key="1">
    <source>
        <dbReference type="SAM" id="MobiDB-lite"/>
    </source>
</evidence>
<evidence type="ECO:0000313" key="3">
    <source>
        <dbReference type="Proteomes" id="UP001304895"/>
    </source>
</evidence>
<evidence type="ECO:0000313" key="2">
    <source>
        <dbReference type="EMBL" id="KAK4136677.1"/>
    </source>
</evidence>
<dbReference type="EMBL" id="MU853403">
    <property type="protein sequence ID" value="KAK4136677.1"/>
    <property type="molecule type" value="Genomic_DNA"/>
</dbReference>
<dbReference type="AlphaFoldDB" id="A0AAN6UP88"/>
<protein>
    <submittedName>
        <fullName evidence="2">Uncharacterized protein</fullName>
    </submittedName>
</protein>
<keyword evidence="3" id="KW-1185">Reference proteome</keyword>
<reference evidence="2" key="2">
    <citation type="submission" date="2023-05" db="EMBL/GenBank/DDBJ databases">
        <authorList>
            <consortium name="Lawrence Berkeley National Laboratory"/>
            <person name="Steindorff A."/>
            <person name="Hensen N."/>
            <person name="Bonometti L."/>
            <person name="Westerberg I."/>
            <person name="Brannstrom I.O."/>
            <person name="Guillou S."/>
            <person name="Cros-Aarteil S."/>
            <person name="Calhoun S."/>
            <person name="Haridas S."/>
            <person name="Kuo A."/>
            <person name="Mondo S."/>
            <person name="Pangilinan J."/>
            <person name="Riley R."/>
            <person name="Labutti K."/>
            <person name="Andreopoulos B."/>
            <person name="Lipzen A."/>
            <person name="Chen C."/>
            <person name="Yanf M."/>
            <person name="Daum C."/>
            <person name="Ng V."/>
            <person name="Clum A."/>
            <person name="Ohm R."/>
            <person name="Martin F."/>
            <person name="Silar P."/>
            <person name="Natvig D."/>
            <person name="Lalanne C."/>
            <person name="Gautier V."/>
            <person name="Ament-Velasquez S.L."/>
            <person name="Kruys A."/>
            <person name="Hutchinson M.I."/>
            <person name="Powell A.J."/>
            <person name="Barry K."/>
            <person name="Miller A.N."/>
            <person name="Grigoriev I.V."/>
            <person name="Debuchy R."/>
            <person name="Gladieux P."/>
            <person name="Thoren M.H."/>
            <person name="Johannesson H."/>
        </authorList>
    </citation>
    <scope>NUCLEOTIDE SEQUENCE</scope>
    <source>
        <strain evidence="2">CBS 123565</strain>
    </source>
</reference>